<evidence type="ECO:0000313" key="2">
    <source>
        <dbReference type="Proteomes" id="UP001160758"/>
    </source>
</evidence>
<dbReference type="RefSeq" id="WP_279981348.1">
    <property type="nucleotide sequence ID" value="NZ_JAOCFT010000001.1"/>
</dbReference>
<dbReference type="GO" id="GO:0003677">
    <property type="term" value="F:DNA binding"/>
    <property type="evidence" value="ECO:0007669"/>
    <property type="project" value="InterPro"/>
</dbReference>
<protein>
    <submittedName>
        <fullName evidence="1">Uncharacterized protein</fullName>
    </submittedName>
</protein>
<accession>A0AA42VBJ8</accession>
<gene>
    <name evidence="1" type="ORF">N5I07_09210</name>
</gene>
<dbReference type="AlphaFoldDB" id="A0AA42VBJ8"/>
<dbReference type="SUPFAM" id="SSF47413">
    <property type="entry name" value="lambda repressor-like DNA-binding domains"/>
    <property type="match status" value="1"/>
</dbReference>
<name>A0AA42VBJ8_AERCA</name>
<organism evidence="1 2">
    <name type="scientific">Aeromonas caviae</name>
    <name type="common">Aeromonas punctata</name>
    <dbReference type="NCBI Taxonomy" id="648"/>
    <lineage>
        <taxon>Bacteria</taxon>
        <taxon>Pseudomonadati</taxon>
        <taxon>Pseudomonadota</taxon>
        <taxon>Gammaproteobacteria</taxon>
        <taxon>Aeromonadales</taxon>
        <taxon>Aeromonadaceae</taxon>
        <taxon>Aeromonas</taxon>
    </lineage>
</organism>
<comment type="caution">
    <text evidence="1">The sequence shown here is derived from an EMBL/GenBank/DDBJ whole genome shotgun (WGS) entry which is preliminary data.</text>
</comment>
<dbReference type="EMBL" id="JAOCFT010000001">
    <property type="protein sequence ID" value="MDH1897744.1"/>
    <property type="molecule type" value="Genomic_DNA"/>
</dbReference>
<sequence>MTQIEQKVSTNRPFKQTRALIRLALNDGWTQKEVADVCRTQQSVVSAWAKGTKLAKEGQLTELLARYGNTLRRQSFRLYWNIDPETGKKHFFRVEGKVIFQHICFDLRRDKSSNKLIKKHPEQRLVVHHQGQDSFRLIDQCRLQFNHDDSLIDSYQEEAIWSSFISEPLTGAQLVQQLDNVGKELLQTHPSDGHALPFLIRQALLQHGFPVEGIEEFPAQW</sequence>
<dbReference type="InterPro" id="IPR010982">
    <property type="entry name" value="Lambda_DNA-bd_dom_sf"/>
</dbReference>
<proteinExistence type="predicted"/>
<reference evidence="1" key="1">
    <citation type="submission" date="2022-09" db="EMBL/GenBank/DDBJ databases">
        <title>Intensive care unit water sources are persistently colonized with multi-drug resistant bacteria and are the site of extensive horizontal gene transfer of antibiotic resistance genes.</title>
        <authorList>
            <person name="Diorio-Toth L."/>
        </authorList>
    </citation>
    <scope>NUCLEOTIDE SEQUENCE</scope>
    <source>
        <strain evidence="1">GD03796</strain>
    </source>
</reference>
<dbReference type="Proteomes" id="UP001160758">
    <property type="component" value="Unassembled WGS sequence"/>
</dbReference>
<evidence type="ECO:0000313" key="1">
    <source>
        <dbReference type="EMBL" id="MDH1897744.1"/>
    </source>
</evidence>